<sequence>MPVQKVGTVEKSKGRTMVEMVEILGQKRRFAIDSGAVVSVISTGAWKRLKRRCLEWEKQVEVLAKPNFDLCDASKTVMPVREQIKVKIAIRGQKAVVVFQLVENELDIFLLGTNSFEVIGVDLQWKAERAVPRTAQNIGERPQSCAQIRAKAKAGLGQPIRMEAEKEGVPTSLCLNNEERKRIGVVSNPRTWENRHGGVCTVKPDRVRLSSISSSASEPVDSMECLVDCRDMAVPEHESVTNQQRSRSRSGKESRKEVDTLLRAVQDDWNVAATSVLISDIFH</sequence>
<organism evidence="2 3">
    <name type="scientific">Caenorhabditis japonica</name>
    <dbReference type="NCBI Taxonomy" id="281687"/>
    <lineage>
        <taxon>Eukaryota</taxon>
        <taxon>Metazoa</taxon>
        <taxon>Ecdysozoa</taxon>
        <taxon>Nematoda</taxon>
        <taxon>Chromadorea</taxon>
        <taxon>Rhabditida</taxon>
        <taxon>Rhabditina</taxon>
        <taxon>Rhabditomorpha</taxon>
        <taxon>Rhabditoidea</taxon>
        <taxon>Rhabditidae</taxon>
        <taxon>Peloderinae</taxon>
        <taxon>Caenorhabditis</taxon>
    </lineage>
</organism>
<keyword evidence="3" id="KW-1185">Reference proteome</keyword>
<dbReference type="EnsemblMetazoa" id="CJA35055.1">
    <property type="protein sequence ID" value="CJA35055.1"/>
    <property type="gene ID" value="WBGene00210902"/>
</dbReference>
<reference evidence="2" key="2">
    <citation type="submission" date="2022-06" db="UniProtKB">
        <authorList>
            <consortium name="EnsemblMetazoa"/>
        </authorList>
    </citation>
    <scope>IDENTIFICATION</scope>
    <source>
        <strain evidence="2">DF5081</strain>
    </source>
</reference>
<protein>
    <submittedName>
        <fullName evidence="2">Uncharacterized protein</fullName>
    </submittedName>
</protein>
<reference evidence="3" key="1">
    <citation type="submission" date="2010-08" db="EMBL/GenBank/DDBJ databases">
        <authorList>
            <consortium name="Caenorhabditis japonica Sequencing Consortium"/>
            <person name="Wilson R.K."/>
        </authorList>
    </citation>
    <scope>NUCLEOTIDE SEQUENCE [LARGE SCALE GENOMIC DNA]</scope>
    <source>
        <strain evidence="3">DF5081</strain>
    </source>
</reference>
<evidence type="ECO:0000256" key="1">
    <source>
        <dbReference type="SAM" id="MobiDB-lite"/>
    </source>
</evidence>
<evidence type="ECO:0000313" key="3">
    <source>
        <dbReference type="Proteomes" id="UP000005237"/>
    </source>
</evidence>
<dbReference type="Proteomes" id="UP000005237">
    <property type="component" value="Unassembled WGS sequence"/>
</dbReference>
<dbReference type="AlphaFoldDB" id="A0A8R1IFG3"/>
<dbReference type="Gene3D" id="2.40.70.10">
    <property type="entry name" value="Acid Proteases"/>
    <property type="match status" value="1"/>
</dbReference>
<proteinExistence type="predicted"/>
<dbReference type="InterPro" id="IPR021109">
    <property type="entry name" value="Peptidase_aspartic_dom_sf"/>
</dbReference>
<name>A0A8R1IFG3_CAEJA</name>
<dbReference type="SUPFAM" id="SSF50630">
    <property type="entry name" value="Acid proteases"/>
    <property type="match status" value="1"/>
</dbReference>
<feature type="region of interest" description="Disordered" evidence="1">
    <location>
        <begin position="236"/>
        <end position="256"/>
    </location>
</feature>
<accession>A0A8R1IFG3</accession>
<evidence type="ECO:0000313" key="2">
    <source>
        <dbReference type="EnsemblMetazoa" id="CJA35055.1"/>
    </source>
</evidence>